<organism evidence="2 3">
    <name type="scientific">Xyrichtys novacula</name>
    <name type="common">Pearly razorfish</name>
    <name type="synonym">Hemipteronotus novacula</name>
    <dbReference type="NCBI Taxonomy" id="13765"/>
    <lineage>
        <taxon>Eukaryota</taxon>
        <taxon>Metazoa</taxon>
        <taxon>Chordata</taxon>
        <taxon>Craniata</taxon>
        <taxon>Vertebrata</taxon>
        <taxon>Euteleostomi</taxon>
        <taxon>Actinopterygii</taxon>
        <taxon>Neopterygii</taxon>
        <taxon>Teleostei</taxon>
        <taxon>Neoteleostei</taxon>
        <taxon>Acanthomorphata</taxon>
        <taxon>Eupercaria</taxon>
        <taxon>Labriformes</taxon>
        <taxon>Labridae</taxon>
        <taxon>Xyrichtys</taxon>
    </lineage>
</organism>
<accession>A0AAV1GTJ1</accession>
<proteinExistence type="predicted"/>
<dbReference type="Proteomes" id="UP001178508">
    <property type="component" value="Chromosome 17"/>
</dbReference>
<dbReference type="AlphaFoldDB" id="A0AAV1GTJ1"/>
<gene>
    <name evidence="2" type="ORF">XNOV1_A033989</name>
</gene>
<keyword evidence="3" id="KW-1185">Reference proteome</keyword>
<dbReference type="EMBL" id="OY660880">
    <property type="protein sequence ID" value="CAJ1077105.1"/>
    <property type="molecule type" value="Genomic_DNA"/>
</dbReference>
<evidence type="ECO:0000313" key="2">
    <source>
        <dbReference type="EMBL" id="CAJ1077105.1"/>
    </source>
</evidence>
<feature type="compositionally biased region" description="Basic and acidic residues" evidence="1">
    <location>
        <begin position="75"/>
        <end position="85"/>
    </location>
</feature>
<feature type="region of interest" description="Disordered" evidence="1">
    <location>
        <begin position="75"/>
        <end position="118"/>
    </location>
</feature>
<sequence length="182" mass="20152">MNQNRRFLFNSLQRDELVEHTAPVTFSHLAQETCSRTLWEHSGPLRGDPDPEGSPLTWSKWTWITINVDPEEQAQKQELTEEHTRGSQGAFTETRVQGSLLRGSGRNRSQYQTGDSDSGLLGSSVFAAEAEDCSVRHTASPVTTSGSGENCGECPSPFRPLQLTFVLLKTAVNKFKESKPAE</sequence>
<reference evidence="2" key="1">
    <citation type="submission" date="2023-08" db="EMBL/GenBank/DDBJ databases">
        <authorList>
            <person name="Alioto T."/>
            <person name="Alioto T."/>
            <person name="Gomez Garrido J."/>
        </authorList>
    </citation>
    <scope>NUCLEOTIDE SEQUENCE</scope>
</reference>
<name>A0AAV1GTJ1_XYRNO</name>
<protein>
    <submittedName>
        <fullName evidence="2">Uncharacterized protein</fullName>
    </submittedName>
</protein>
<evidence type="ECO:0000313" key="3">
    <source>
        <dbReference type="Proteomes" id="UP001178508"/>
    </source>
</evidence>
<evidence type="ECO:0000256" key="1">
    <source>
        <dbReference type="SAM" id="MobiDB-lite"/>
    </source>
</evidence>
<feature type="compositionally biased region" description="Polar residues" evidence="1">
    <location>
        <begin position="86"/>
        <end position="97"/>
    </location>
</feature>